<organism evidence="1 2">
    <name type="scientific">Pluteus cervinus</name>
    <dbReference type="NCBI Taxonomy" id="181527"/>
    <lineage>
        <taxon>Eukaryota</taxon>
        <taxon>Fungi</taxon>
        <taxon>Dikarya</taxon>
        <taxon>Basidiomycota</taxon>
        <taxon>Agaricomycotina</taxon>
        <taxon>Agaricomycetes</taxon>
        <taxon>Agaricomycetidae</taxon>
        <taxon>Agaricales</taxon>
        <taxon>Pluteineae</taxon>
        <taxon>Pluteaceae</taxon>
        <taxon>Pluteus</taxon>
    </lineage>
</organism>
<evidence type="ECO:0000313" key="1">
    <source>
        <dbReference type="EMBL" id="TFK63201.1"/>
    </source>
</evidence>
<evidence type="ECO:0000313" key="2">
    <source>
        <dbReference type="Proteomes" id="UP000308600"/>
    </source>
</evidence>
<dbReference type="Proteomes" id="UP000308600">
    <property type="component" value="Unassembled WGS sequence"/>
</dbReference>
<reference evidence="1 2" key="1">
    <citation type="journal article" date="2019" name="Nat. Ecol. Evol.">
        <title>Megaphylogeny resolves global patterns of mushroom evolution.</title>
        <authorList>
            <person name="Varga T."/>
            <person name="Krizsan K."/>
            <person name="Foldi C."/>
            <person name="Dima B."/>
            <person name="Sanchez-Garcia M."/>
            <person name="Sanchez-Ramirez S."/>
            <person name="Szollosi G.J."/>
            <person name="Szarkandi J.G."/>
            <person name="Papp V."/>
            <person name="Albert L."/>
            <person name="Andreopoulos W."/>
            <person name="Angelini C."/>
            <person name="Antonin V."/>
            <person name="Barry K.W."/>
            <person name="Bougher N.L."/>
            <person name="Buchanan P."/>
            <person name="Buyck B."/>
            <person name="Bense V."/>
            <person name="Catcheside P."/>
            <person name="Chovatia M."/>
            <person name="Cooper J."/>
            <person name="Damon W."/>
            <person name="Desjardin D."/>
            <person name="Finy P."/>
            <person name="Geml J."/>
            <person name="Haridas S."/>
            <person name="Hughes K."/>
            <person name="Justo A."/>
            <person name="Karasinski D."/>
            <person name="Kautmanova I."/>
            <person name="Kiss B."/>
            <person name="Kocsube S."/>
            <person name="Kotiranta H."/>
            <person name="LaButti K.M."/>
            <person name="Lechner B.E."/>
            <person name="Liimatainen K."/>
            <person name="Lipzen A."/>
            <person name="Lukacs Z."/>
            <person name="Mihaltcheva S."/>
            <person name="Morgado L.N."/>
            <person name="Niskanen T."/>
            <person name="Noordeloos M.E."/>
            <person name="Ohm R.A."/>
            <person name="Ortiz-Santana B."/>
            <person name="Ovrebo C."/>
            <person name="Racz N."/>
            <person name="Riley R."/>
            <person name="Savchenko A."/>
            <person name="Shiryaev A."/>
            <person name="Soop K."/>
            <person name="Spirin V."/>
            <person name="Szebenyi C."/>
            <person name="Tomsovsky M."/>
            <person name="Tulloss R.E."/>
            <person name="Uehling J."/>
            <person name="Grigoriev I.V."/>
            <person name="Vagvolgyi C."/>
            <person name="Papp T."/>
            <person name="Martin F.M."/>
            <person name="Miettinen O."/>
            <person name="Hibbett D.S."/>
            <person name="Nagy L.G."/>
        </authorList>
    </citation>
    <scope>NUCLEOTIDE SEQUENCE [LARGE SCALE GENOMIC DNA]</scope>
    <source>
        <strain evidence="1 2">NL-1719</strain>
    </source>
</reference>
<dbReference type="EMBL" id="ML208535">
    <property type="protein sequence ID" value="TFK63201.1"/>
    <property type="molecule type" value="Genomic_DNA"/>
</dbReference>
<keyword evidence="2" id="KW-1185">Reference proteome</keyword>
<gene>
    <name evidence="1" type="ORF">BDN72DRAFT_332389</name>
</gene>
<name>A0ACD3ABZ9_9AGAR</name>
<protein>
    <submittedName>
        <fullName evidence="1">Uncharacterized protein</fullName>
    </submittedName>
</protein>
<proteinExistence type="predicted"/>
<sequence length="131" mass="15005">MEERKMEVWKKEKRNRNRNGKNNWGNIPRKRPSRTHQVHSTCFSSMMHQPATEGHHLIMYLRLFPSSSSTPTQFQNRSHNNSVYSAPPSSSNSPPPEPPPPPPPPPLTHPPHIPNNSTVSIILLITLRRHC</sequence>
<accession>A0ACD3ABZ9</accession>